<accession>A0ABU1VU95</accession>
<dbReference type="SUPFAM" id="SSF53756">
    <property type="entry name" value="UDP-Glycosyltransferase/glycogen phosphorylase"/>
    <property type="match status" value="1"/>
</dbReference>
<dbReference type="RefSeq" id="WP_310273704.1">
    <property type="nucleotide sequence ID" value="NZ_JAVDWR010000001.1"/>
</dbReference>
<dbReference type="Pfam" id="PF13692">
    <property type="entry name" value="Glyco_trans_1_4"/>
    <property type="match status" value="1"/>
</dbReference>
<dbReference type="Proteomes" id="UP001257909">
    <property type="component" value="Unassembled WGS sequence"/>
</dbReference>
<dbReference type="PANTHER" id="PTHR12526">
    <property type="entry name" value="GLYCOSYLTRANSFERASE"/>
    <property type="match status" value="1"/>
</dbReference>
<keyword evidence="2" id="KW-1185">Reference proteome</keyword>
<reference evidence="1 2" key="1">
    <citation type="submission" date="2023-07" db="EMBL/GenBank/DDBJ databases">
        <title>Sorghum-associated microbial communities from plants grown in Nebraska, USA.</title>
        <authorList>
            <person name="Schachtman D."/>
        </authorList>
    </citation>
    <scope>NUCLEOTIDE SEQUENCE [LARGE SCALE GENOMIC DNA]</scope>
    <source>
        <strain evidence="1 2">4138</strain>
    </source>
</reference>
<dbReference type="CDD" id="cd03808">
    <property type="entry name" value="GT4_CapM-like"/>
    <property type="match status" value="1"/>
</dbReference>
<dbReference type="EMBL" id="JAVDWR010000001">
    <property type="protein sequence ID" value="MDR7119293.1"/>
    <property type="molecule type" value="Genomic_DNA"/>
</dbReference>
<comment type="caution">
    <text evidence="1">The sequence shown here is derived from an EMBL/GenBank/DDBJ whole genome shotgun (WGS) entry which is preliminary data.</text>
</comment>
<organism evidence="1 2">
    <name type="scientific">Rheinheimera soli</name>
    <dbReference type="NCBI Taxonomy" id="443616"/>
    <lineage>
        <taxon>Bacteria</taxon>
        <taxon>Pseudomonadati</taxon>
        <taxon>Pseudomonadota</taxon>
        <taxon>Gammaproteobacteria</taxon>
        <taxon>Chromatiales</taxon>
        <taxon>Chromatiaceae</taxon>
        <taxon>Rheinheimera</taxon>
    </lineage>
</organism>
<evidence type="ECO:0000313" key="2">
    <source>
        <dbReference type="Proteomes" id="UP001257909"/>
    </source>
</evidence>
<name>A0ABU1VU95_9GAMM</name>
<sequence>MVKAQRIAVVGTMAAVILGFRGELIKTMVAAGHKVYAFASDYTEETRNEVRSLGAEPVSYSLGRFSLNPFADLYSCWQLYRLFCKLNIDLSFCYFAKPVIYGTLAAWFAKVPVRVAKIEGLGRTFTLHPEGDSLKSKLIRSVQVFLYRLSLSKTQHVFLLNPDDKTDLIDHYKLRCGTITQLGGIGVNLALYPRTKVPEQPVRFIFVGRLLSEKGIRYFLKAAEYIKAIHKDAEFVVLGEPDGRHGVSRSELLRYVLSGIVIYPGKVKNVLPYLQQSSVFVLPSYYREGVPRSTQEAMAVGRAVITTDMPGCRETVRNGMNGFLVPAHDVEALQQTMLKFISHPDLIPIMGEQSYLIAQDKFDAVKINQKIMLALNLHEVISQLGRK</sequence>
<evidence type="ECO:0000313" key="1">
    <source>
        <dbReference type="EMBL" id="MDR7119293.1"/>
    </source>
</evidence>
<protein>
    <submittedName>
        <fullName evidence="1">Glycosyltransferase involved in cell wall biosynthesis</fullName>
    </submittedName>
</protein>
<proteinExistence type="predicted"/>
<dbReference type="Gene3D" id="3.40.50.2000">
    <property type="entry name" value="Glycogen Phosphorylase B"/>
    <property type="match status" value="2"/>
</dbReference>
<dbReference type="PANTHER" id="PTHR12526:SF638">
    <property type="entry name" value="SPORE COAT PROTEIN SA"/>
    <property type="match status" value="1"/>
</dbReference>
<gene>
    <name evidence="1" type="ORF">J2W69_000208</name>
</gene>